<dbReference type="Pfam" id="PF00580">
    <property type="entry name" value="UvrD-helicase"/>
    <property type="match status" value="1"/>
</dbReference>
<proteinExistence type="predicted"/>
<evidence type="ECO:0000259" key="6">
    <source>
        <dbReference type="PROSITE" id="PS51198"/>
    </source>
</evidence>
<dbReference type="EMBL" id="CP078145">
    <property type="protein sequence ID" value="QXN95621.1"/>
    <property type="molecule type" value="Genomic_DNA"/>
</dbReference>
<dbReference type="PANTHER" id="PTHR11070:SF45">
    <property type="entry name" value="DNA 3'-5' HELICASE"/>
    <property type="match status" value="1"/>
</dbReference>
<accession>A0ABX8S273</accession>
<keyword evidence="4 5" id="KW-0067">ATP-binding</keyword>
<dbReference type="PANTHER" id="PTHR11070">
    <property type="entry name" value="UVRD / RECB / PCRA DNA HELICASE FAMILY MEMBER"/>
    <property type="match status" value="1"/>
</dbReference>
<evidence type="ECO:0000256" key="1">
    <source>
        <dbReference type="ARBA" id="ARBA00022741"/>
    </source>
</evidence>
<evidence type="ECO:0000256" key="5">
    <source>
        <dbReference type="PROSITE-ProRule" id="PRU00560"/>
    </source>
</evidence>
<evidence type="ECO:0000313" key="8">
    <source>
        <dbReference type="Proteomes" id="UP000694257"/>
    </source>
</evidence>
<organism evidence="7 8">
    <name type="scientific">Nocardia iowensis</name>
    <dbReference type="NCBI Taxonomy" id="204891"/>
    <lineage>
        <taxon>Bacteria</taxon>
        <taxon>Bacillati</taxon>
        <taxon>Actinomycetota</taxon>
        <taxon>Actinomycetes</taxon>
        <taxon>Mycobacteriales</taxon>
        <taxon>Nocardiaceae</taxon>
        <taxon>Nocardia</taxon>
    </lineage>
</organism>
<feature type="domain" description="UvrD-like helicase ATP-binding" evidence="6">
    <location>
        <begin position="172"/>
        <end position="488"/>
    </location>
</feature>
<sequence>MESRWHLLIDSGIPFPPQDRPAGFAIGPSGVFALVFVDAIPETTHLSRIRTKAEEAIAGVTYGRRKYVPHMLEVMLLMEQAVNTGVQERFLAVDPITMRRTLLAQETGLSPKHARYIATELAGRSRRYTLISTDNAPAAEPVSAEGLFATAELHESKRTKILARPFQEWMTFLDDDQLDLVHRNFNGPARLSGPAGTGKTVVALHRMARFAKNNPGPLLFTSFVKTLPGYHRSGFLRLAPLAADRAAFVGLHAWTTRFLKDRDVAFTLNTTAAEDAFSRTWQTARRVVGTIEASPSYWREEIDRVIKGRGITTLDEYKRIDRTGRNRIRLDGARRETVWKQLYQPYRQRLQERDAHDFNDIIAKAIEELDAHPLDEPFGLVVVDEVQDFTLMELRLVHRIAGGRADAPLLLVGDGQQQVYPGGWRLSDAGIPIKGRGAVLRVNYRNRSAVHDYAKRIDASNTVDDLDGEPGFVLRDTEIVLPGGYAAAEPVRRKEVGAKLVEAITGSRVPWSDIAVITMTNREAERYMTVLARAGISVMPLDKYDGSHQDAVKVGTVHRAKGMDFAAVFHTTEIPTKTADQLTDGERDRADLAARQTMVALTRARDYIWVGLIED</sequence>
<evidence type="ECO:0000313" key="7">
    <source>
        <dbReference type="EMBL" id="QXN95621.1"/>
    </source>
</evidence>
<keyword evidence="3 5" id="KW-0347">Helicase</keyword>
<feature type="binding site" evidence="5">
    <location>
        <begin position="193"/>
        <end position="200"/>
    </location>
    <ligand>
        <name>ATP</name>
        <dbReference type="ChEBI" id="CHEBI:30616"/>
    </ligand>
</feature>
<dbReference type="InterPro" id="IPR014016">
    <property type="entry name" value="UvrD-like_ATP-bd"/>
</dbReference>
<reference evidence="7 8" key="1">
    <citation type="submission" date="2021-07" db="EMBL/GenBank/DDBJ databases">
        <title>Whole Genome Sequence of Nocardia Iowensis.</title>
        <authorList>
            <person name="Lamm A."/>
            <person name="Collins-Fairclough A.M."/>
            <person name="Bunk B."/>
            <person name="Sproer C."/>
        </authorList>
    </citation>
    <scope>NUCLEOTIDE SEQUENCE [LARGE SCALE GENOMIC DNA]</scope>
    <source>
        <strain evidence="7 8">NRRL 5646</strain>
    </source>
</reference>
<gene>
    <name evidence="7" type="ORF">KV110_18250</name>
</gene>
<keyword evidence="1 5" id="KW-0547">Nucleotide-binding</keyword>
<dbReference type="Proteomes" id="UP000694257">
    <property type="component" value="Chromosome"/>
</dbReference>
<name>A0ABX8S273_NOCIO</name>
<evidence type="ECO:0000256" key="3">
    <source>
        <dbReference type="ARBA" id="ARBA00022806"/>
    </source>
</evidence>
<keyword evidence="2 5" id="KW-0378">Hydrolase</keyword>
<keyword evidence="8" id="KW-1185">Reference proteome</keyword>
<dbReference type="PROSITE" id="PS51198">
    <property type="entry name" value="UVRD_HELICASE_ATP_BIND"/>
    <property type="match status" value="1"/>
</dbReference>
<dbReference type="InterPro" id="IPR000212">
    <property type="entry name" value="DNA_helicase_UvrD/REP"/>
</dbReference>
<evidence type="ECO:0000256" key="2">
    <source>
        <dbReference type="ARBA" id="ARBA00022801"/>
    </source>
</evidence>
<protein>
    <submittedName>
        <fullName evidence="7">UvrD-helicase domain-containing protein</fullName>
    </submittedName>
</protein>
<evidence type="ECO:0000256" key="4">
    <source>
        <dbReference type="ARBA" id="ARBA00022840"/>
    </source>
</evidence>